<dbReference type="GO" id="GO:0009097">
    <property type="term" value="P:isoleucine biosynthetic process"/>
    <property type="evidence" value="ECO:0007669"/>
    <property type="project" value="UniProtKB-UniPathway"/>
</dbReference>
<evidence type="ECO:0000256" key="2">
    <source>
        <dbReference type="ARBA" id="ARBA00003109"/>
    </source>
</evidence>
<comment type="catalytic activity">
    <reaction evidence="12">
        <text>L-isoleucine + 2-oxoglutarate = (S)-3-methyl-2-oxopentanoate + L-glutamate</text>
        <dbReference type="Rhea" id="RHEA:24801"/>
        <dbReference type="ChEBI" id="CHEBI:16810"/>
        <dbReference type="ChEBI" id="CHEBI:29985"/>
        <dbReference type="ChEBI" id="CHEBI:35146"/>
        <dbReference type="ChEBI" id="CHEBI:58045"/>
        <dbReference type="EC" id="2.6.1.42"/>
    </reaction>
</comment>
<dbReference type="GO" id="GO:0004084">
    <property type="term" value="F:branched-chain-amino-acid transaminase activity"/>
    <property type="evidence" value="ECO:0007669"/>
    <property type="project" value="UniProtKB-EC"/>
</dbReference>
<evidence type="ECO:0000256" key="5">
    <source>
        <dbReference type="ARBA" id="ARBA00005072"/>
    </source>
</evidence>
<evidence type="ECO:0000256" key="14">
    <source>
        <dbReference type="PIRSR" id="PIRSR006468-1"/>
    </source>
</evidence>
<evidence type="ECO:0000256" key="13">
    <source>
        <dbReference type="ARBA" id="ARBA00049229"/>
    </source>
</evidence>
<keyword evidence="10" id="KW-0663">Pyridoxal phosphate</keyword>
<evidence type="ECO:0000256" key="11">
    <source>
        <dbReference type="ARBA" id="ARBA00048212"/>
    </source>
</evidence>
<dbReference type="CDD" id="cd01557">
    <property type="entry name" value="BCAT_beta_family"/>
    <property type="match status" value="1"/>
</dbReference>
<dbReference type="InterPro" id="IPR033939">
    <property type="entry name" value="BCAT_family"/>
</dbReference>
<dbReference type="NCBIfam" id="TIGR01123">
    <property type="entry name" value="ilvE_II"/>
    <property type="match status" value="1"/>
</dbReference>
<name>A0A1F6GA54_9PROT</name>
<comment type="function">
    <text evidence="2">Acts on leucine, isoleucine and valine.</text>
</comment>
<dbReference type="EMBL" id="MFNE01000030">
    <property type="protein sequence ID" value="OGG94991.1"/>
    <property type="molecule type" value="Genomic_DNA"/>
</dbReference>
<keyword evidence="8" id="KW-0032">Aminotransferase</keyword>
<evidence type="ECO:0000256" key="8">
    <source>
        <dbReference type="ARBA" id="ARBA00022576"/>
    </source>
</evidence>
<dbReference type="GO" id="GO:0009099">
    <property type="term" value="P:L-valine biosynthetic process"/>
    <property type="evidence" value="ECO:0007669"/>
    <property type="project" value="UniProtKB-UniPathway"/>
</dbReference>
<comment type="catalytic activity">
    <reaction evidence="13">
        <text>L-leucine + 2-oxoglutarate = 4-methyl-2-oxopentanoate + L-glutamate</text>
        <dbReference type="Rhea" id="RHEA:18321"/>
        <dbReference type="ChEBI" id="CHEBI:16810"/>
        <dbReference type="ChEBI" id="CHEBI:17865"/>
        <dbReference type="ChEBI" id="CHEBI:29985"/>
        <dbReference type="ChEBI" id="CHEBI:57427"/>
        <dbReference type="EC" id="2.6.1.42"/>
    </reaction>
</comment>
<comment type="pathway">
    <text evidence="5">Amino-acid biosynthesis; L-leucine biosynthesis; L-leucine from 3-methyl-2-oxobutanoate: step 4/4.</text>
</comment>
<gene>
    <name evidence="15" type="ORF">A2527_06530</name>
</gene>
<evidence type="ECO:0000313" key="15">
    <source>
        <dbReference type="EMBL" id="OGG94991.1"/>
    </source>
</evidence>
<evidence type="ECO:0000256" key="9">
    <source>
        <dbReference type="ARBA" id="ARBA00022679"/>
    </source>
</evidence>
<evidence type="ECO:0000256" key="4">
    <source>
        <dbReference type="ARBA" id="ARBA00004931"/>
    </source>
</evidence>
<dbReference type="PIRSF" id="PIRSF006468">
    <property type="entry name" value="BCAT1"/>
    <property type="match status" value="1"/>
</dbReference>
<dbReference type="SUPFAM" id="SSF56752">
    <property type="entry name" value="D-aminoacid aminotransferase-like PLP-dependent enzymes"/>
    <property type="match status" value="1"/>
</dbReference>
<evidence type="ECO:0000256" key="1">
    <source>
        <dbReference type="ARBA" id="ARBA00001933"/>
    </source>
</evidence>
<protein>
    <recommendedName>
        <fullName evidence="7">branched-chain-amino-acid transaminase</fullName>
        <ecNumber evidence="7">2.6.1.42</ecNumber>
    </recommendedName>
</protein>
<sequence>MNATTKKNLDWSKLGFNYLKTDYRFCAQWRDGQWSKGELVTDPMMTLHEGSPVLHYAQTCFEGLKAQTAPDGRILLFRPELNEIRMRETAERLLMPPVPTELFMHGIEEAIRANLAWVPPYGSGASLYIRPLLIGVGENMGLRPAPEYDFRVIVCPVGPYYKSGGLSAISLAVIDIDRAAPLGTGAYKVGANYAGGLLATRKAQALGAYEALYLDPKERKYLEEAGSANIVLATKDKRFLTPKSPSILPSVTRRSIVTLAEKELGYKIEERPIDFLAEYPNIAEMGATGTAAVLSPIGKILIDQKWYPIGENPDQPGPIMIDLYNRLTQLQKGEREDPYQWTKAVQLD</sequence>
<dbReference type="AlphaFoldDB" id="A0A1F6GA54"/>
<dbReference type="GO" id="GO:0009098">
    <property type="term" value="P:L-leucine biosynthetic process"/>
    <property type="evidence" value="ECO:0007669"/>
    <property type="project" value="UniProtKB-UniPathway"/>
</dbReference>
<dbReference type="NCBIfam" id="NF009897">
    <property type="entry name" value="PRK13357.1"/>
    <property type="match status" value="1"/>
</dbReference>
<dbReference type="InterPro" id="IPR001544">
    <property type="entry name" value="Aminotrans_IV"/>
</dbReference>
<keyword evidence="9" id="KW-0808">Transferase</keyword>
<evidence type="ECO:0000256" key="12">
    <source>
        <dbReference type="ARBA" id="ARBA00048798"/>
    </source>
</evidence>
<dbReference type="FunFam" id="3.30.470.10:FF:000004">
    <property type="entry name" value="Branched-chain-amino-acid aminotransferase"/>
    <property type="match status" value="1"/>
</dbReference>
<dbReference type="PANTHER" id="PTHR42825:SF2">
    <property type="entry name" value="BRANCHED-CHAIN-AMINO-ACID AMINOTRANSFERASE 3, CHLOROPLASTIC-RELATED"/>
    <property type="match status" value="1"/>
</dbReference>
<dbReference type="InterPro" id="IPR036038">
    <property type="entry name" value="Aminotransferase-like"/>
</dbReference>
<comment type="similarity">
    <text evidence="6">Belongs to the class-IV pyridoxal-phosphate-dependent aminotransferase family.</text>
</comment>
<evidence type="ECO:0000313" key="16">
    <source>
        <dbReference type="Proteomes" id="UP000178449"/>
    </source>
</evidence>
<proteinExistence type="inferred from homology"/>
<reference evidence="15 16" key="1">
    <citation type="journal article" date="2016" name="Nat. Commun.">
        <title>Thousands of microbial genomes shed light on interconnected biogeochemical processes in an aquifer system.</title>
        <authorList>
            <person name="Anantharaman K."/>
            <person name="Brown C.T."/>
            <person name="Hug L.A."/>
            <person name="Sharon I."/>
            <person name="Castelle C.J."/>
            <person name="Probst A.J."/>
            <person name="Thomas B.C."/>
            <person name="Singh A."/>
            <person name="Wilkins M.J."/>
            <person name="Karaoz U."/>
            <person name="Brodie E.L."/>
            <person name="Williams K.H."/>
            <person name="Hubbard S.S."/>
            <person name="Banfield J.F."/>
        </authorList>
    </citation>
    <scope>NUCLEOTIDE SEQUENCE [LARGE SCALE GENOMIC DNA]</scope>
</reference>
<comment type="pathway">
    <text evidence="4">Amino-acid biosynthesis; L-valine biosynthesis; L-valine from pyruvate: step 4/4.</text>
</comment>
<comment type="cofactor">
    <cofactor evidence="1">
        <name>pyridoxal 5'-phosphate</name>
        <dbReference type="ChEBI" id="CHEBI:597326"/>
    </cofactor>
</comment>
<accession>A0A1F6GA54</accession>
<dbReference type="UniPathway" id="UPA00048">
    <property type="reaction ID" value="UER00073"/>
</dbReference>
<evidence type="ECO:0000256" key="6">
    <source>
        <dbReference type="ARBA" id="ARBA00009320"/>
    </source>
</evidence>
<dbReference type="PANTHER" id="PTHR42825">
    <property type="entry name" value="AMINO ACID AMINOTRANSFERASE"/>
    <property type="match status" value="1"/>
</dbReference>
<dbReference type="UniPathway" id="UPA00049">
    <property type="reaction ID" value="UER00062"/>
</dbReference>
<dbReference type="Pfam" id="PF01063">
    <property type="entry name" value="Aminotran_4"/>
    <property type="match status" value="1"/>
</dbReference>
<organism evidence="15 16">
    <name type="scientific">Candidatus Lambdaproteobacteria bacterium RIFOXYD2_FULL_50_16</name>
    <dbReference type="NCBI Taxonomy" id="1817772"/>
    <lineage>
        <taxon>Bacteria</taxon>
        <taxon>Pseudomonadati</taxon>
        <taxon>Pseudomonadota</taxon>
        <taxon>Candidatus Lambdaproteobacteria</taxon>
    </lineage>
</organism>
<comment type="pathway">
    <text evidence="3">Amino-acid biosynthesis; L-isoleucine biosynthesis; L-isoleucine from 2-oxobutanoate: step 4/4.</text>
</comment>
<dbReference type="Gene3D" id="3.20.10.10">
    <property type="entry name" value="D-amino Acid Aminotransferase, subunit A, domain 2"/>
    <property type="match status" value="1"/>
</dbReference>
<dbReference type="InterPro" id="IPR043132">
    <property type="entry name" value="BCAT-like_C"/>
</dbReference>
<dbReference type="Proteomes" id="UP000178449">
    <property type="component" value="Unassembled WGS sequence"/>
</dbReference>
<dbReference type="InterPro" id="IPR005786">
    <property type="entry name" value="B_amino_transII"/>
</dbReference>
<dbReference type="Gene3D" id="3.30.470.10">
    <property type="match status" value="1"/>
</dbReference>
<comment type="caution">
    <text evidence="15">The sequence shown here is derived from an EMBL/GenBank/DDBJ whole genome shotgun (WGS) entry which is preliminary data.</text>
</comment>
<evidence type="ECO:0000256" key="7">
    <source>
        <dbReference type="ARBA" id="ARBA00013053"/>
    </source>
</evidence>
<evidence type="ECO:0000256" key="10">
    <source>
        <dbReference type="ARBA" id="ARBA00022898"/>
    </source>
</evidence>
<dbReference type="InterPro" id="IPR043131">
    <property type="entry name" value="BCAT-like_N"/>
</dbReference>
<evidence type="ECO:0000256" key="3">
    <source>
        <dbReference type="ARBA" id="ARBA00004824"/>
    </source>
</evidence>
<comment type="catalytic activity">
    <reaction evidence="11">
        <text>L-valine + 2-oxoglutarate = 3-methyl-2-oxobutanoate + L-glutamate</text>
        <dbReference type="Rhea" id="RHEA:24813"/>
        <dbReference type="ChEBI" id="CHEBI:11851"/>
        <dbReference type="ChEBI" id="CHEBI:16810"/>
        <dbReference type="ChEBI" id="CHEBI:29985"/>
        <dbReference type="ChEBI" id="CHEBI:57762"/>
        <dbReference type="EC" id="2.6.1.42"/>
    </reaction>
</comment>
<dbReference type="STRING" id="1817772.A2527_06530"/>
<feature type="modified residue" description="N6-(pyridoxal phosphate)lysine" evidence="14">
    <location>
        <position position="188"/>
    </location>
</feature>
<dbReference type="UniPathway" id="UPA00047">
    <property type="reaction ID" value="UER00058"/>
</dbReference>
<dbReference type="EC" id="2.6.1.42" evidence="7"/>